<keyword evidence="1" id="KW-1133">Transmembrane helix</keyword>
<gene>
    <name evidence="2" type="ORF">UFOVP33_56</name>
</gene>
<accession>A0A6J5KN71</accession>
<protein>
    <submittedName>
        <fullName evidence="2">Uncharacterized protein</fullName>
    </submittedName>
</protein>
<feature type="transmembrane region" description="Helical" evidence="1">
    <location>
        <begin position="6"/>
        <end position="24"/>
    </location>
</feature>
<name>A0A6J5KN71_9CAUD</name>
<organism evidence="2">
    <name type="scientific">uncultured Caudovirales phage</name>
    <dbReference type="NCBI Taxonomy" id="2100421"/>
    <lineage>
        <taxon>Viruses</taxon>
        <taxon>Duplodnaviria</taxon>
        <taxon>Heunggongvirae</taxon>
        <taxon>Uroviricota</taxon>
        <taxon>Caudoviricetes</taxon>
        <taxon>Peduoviridae</taxon>
        <taxon>Maltschvirus</taxon>
        <taxon>Maltschvirus maltsch</taxon>
    </lineage>
</organism>
<keyword evidence="1" id="KW-0812">Transmembrane</keyword>
<proteinExistence type="predicted"/>
<evidence type="ECO:0000256" key="1">
    <source>
        <dbReference type="SAM" id="Phobius"/>
    </source>
</evidence>
<keyword evidence="1" id="KW-0472">Membrane</keyword>
<dbReference type="EMBL" id="LR796162">
    <property type="protein sequence ID" value="CAB4122805.1"/>
    <property type="molecule type" value="Genomic_DNA"/>
</dbReference>
<reference evidence="2" key="1">
    <citation type="submission" date="2020-04" db="EMBL/GenBank/DDBJ databases">
        <authorList>
            <person name="Chiriac C."/>
            <person name="Salcher M."/>
            <person name="Ghai R."/>
            <person name="Kavagutti S V."/>
        </authorList>
    </citation>
    <scope>NUCLEOTIDE SEQUENCE</scope>
</reference>
<evidence type="ECO:0000313" key="2">
    <source>
        <dbReference type="EMBL" id="CAB4122805.1"/>
    </source>
</evidence>
<sequence>MHYVIAALVVLLFALFFFIGGFLLKDSRKSERAAVAKVVELKKELEICRKSNP</sequence>